<dbReference type="GO" id="GO:0004608">
    <property type="term" value="F:phosphatidylethanolamine N-methyltransferase activity"/>
    <property type="evidence" value="ECO:0007669"/>
    <property type="project" value="UniProtKB-EC"/>
</dbReference>
<dbReference type="InterPro" id="IPR029063">
    <property type="entry name" value="SAM-dependent_MTases_sf"/>
</dbReference>
<dbReference type="PANTHER" id="PTHR42912">
    <property type="entry name" value="METHYLTRANSFERASE"/>
    <property type="match status" value="1"/>
</dbReference>
<keyword evidence="2" id="KW-0489">Methyltransferase</keyword>
<keyword evidence="2" id="KW-0808">Transferase</keyword>
<dbReference type="SUPFAM" id="SSF53335">
    <property type="entry name" value="S-adenosyl-L-methionine-dependent methyltransferases"/>
    <property type="match status" value="1"/>
</dbReference>
<dbReference type="RefSeq" id="WP_023433943.1">
    <property type="nucleotide sequence ID" value="NZ_AWXZ01000040.1"/>
</dbReference>
<dbReference type="EMBL" id="AWXZ01000040">
    <property type="protein sequence ID" value="ESR22697.1"/>
    <property type="molecule type" value="Genomic_DNA"/>
</dbReference>
<dbReference type="InterPro" id="IPR013216">
    <property type="entry name" value="Methyltransf_11"/>
</dbReference>
<accession>V4QSE0</accession>
<gene>
    <name evidence="2" type="ORF">N177_3834</name>
</gene>
<dbReference type="OrthoDB" id="9777830at2"/>
<dbReference type="Proteomes" id="UP000017819">
    <property type="component" value="Unassembled WGS sequence"/>
</dbReference>
<dbReference type="PANTHER" id="PTHR42912:SF80">
    <property type="entry name" value="METHYLTRANSFERASE DOMAIN-CONTAINING PROTEIN"/>
    <property type="match status" value="1"/>
</dbReference>
<evidence type="ECO:0000313" key="3">
    <source>
        <dbReference type="Proteomes" id="UP000017819"/>
    </source>
</evidence>
<dbReference type="GO" id="GO:0032259">
    <property type="term" value="P:methylation"/>
    <property type="evidence" value="ECO:0007669"/>
    <property type="project" value="UniProtKB-KW"/>
</dbReference>
<keyword evidence="3" id="KW-1185">Reference proteome</keyword>
<comment type="caution">
    <text evidence="2">The sequence shown here is derived from an EMBL/GenBank/DDBJ whole genome shotgun (WGS) entry which is preliminary data.</text>
</comment>
<name>V4QSE0_9HYPH</name>
<dbReference type="Gene3D" id="3.40.50.150">
    <property type="entry name" value="Vaccinia Virus protein VP39"/>
    <property type="match status" value="1"/>
</dbReference>
<sequence>MTESRQTESRAAEHHIHLQADDVRRVYKRYAPIYDVFFGKIVDTGRKQACEHVNSLGGRVLEAGVGTGLSLPMFGPDVKVTGVDLSGEMLERARQRVAREGLTNVEELREMDIAALDYPDDSFDVVVSMYTITAVPDPLKVMAEFERVCRPGGEVVLVSHFKSEKGLYQHVEALMAPHGKKLGWHPAMPVEYIMGQPNLTLVETRRFRPFGLFSMLRFRKTDSEAPEPLH</sequence>
<proteinExistence type="predicted"/>
<evidence type="ECO:0000313" key="2">
    <source>
        <dbReference type="EMBL" id="ESR22697.1"/>
    </source>
</evidence>
<protein>
    <submittedName>
        <fullName evidence="2">Phosphatidylethanolamine N-methyltransferase</fullName>
        <ecNumber evidence="2">2.1.1.17</ecNumber>
    </submittedName>
</protein>
<dbReference type="Pfam" id="PF08241">
    <property type="entry name" value="Methyltransf_11"/>
    <property type="match status" value="1"/>
</dbReference>
<reference evidence="2 3" key="1">
    <citation type="journal article" date="2014" name="Genome Announc.">
        <title>Draft Genome Sequence of Lutibaculum baratangense Strain AMV1T, Isolated from a Mud Volcano in Andamans, India.</title>
        <authorList>
            <person name="Singh A."/>
            <person name="Sreenivas A."/>
            <person name="Sathyanarayana Reddy G."/>
            <person name="Pinnaka A.K."/>
            <person name="Shivaji S."/>
        </authorList>
    </citation>
    <scope>NUCLEOTIDE SEQUENCE [LARGE SCALE GENOMIC DNA]</scope>
    <source>
        <strain evidence="2 3">AMV1</strain>
    </source>
</reference>
<dbReference type="eggNOG" id="COG2226">
    <property type="taxonomic scope" value="Bacteria"/>
</dbReference>
<dbReference type="STRING" id="631454.N177_3834"/>
<dbReference type="PATRIC" id="fig|631454.5.peg.3787"/>
<evidence type="ECO:0000259" key="1">
    <source>
        <dbReference type="Pfam" id="PF08241"/>
    </source>
</evidence>
<dbReference type="AlphaFoldDB" id="V4QSE0"/>
<dbReference type="InterPro" id="IPR050508">
    <property type="entry name" value="Methyltransf_Superfamily"/>
</dbReference>
<dbReference type="CDD" id="cd02440">
    <property type="entry name" value="AdoMet_MTases"/>
    <property type="match status" value="1"/>
</dbReference>
<feature type="domain" description="Methyltransferase type 11" evidence="1">
    <location>
        <begin position="61"/>
        <end position="156"/>
    </location>
</feature>
<dbReference type="EC" id="2.1.1.17" evidence="2"/>
<organism evidence="2 3">
    <name type="scientific">Lutibaculum baratangense AMV1</name>
    <dbReference type="NCBI Taxonomy" id="631454"/>
    <lineage>
        <taxon>Bacteria</taxon>
        <taxon>Pseudomonadati</taxon>
        <taxon>Pseudomonadota</taxon>
        <taxon>Alphaproteobacteria</taxon>
        <taxon>Hyphomicrobiales</taxon>
        <taxon>Tepidamorphaceae</taxon>
        <taxon>Lutibaculum</taxon>
    </lineage>
</organism>